<keyword evidence="11" id="KW-0472">Membrane</keyword>
<evidence type="ECO:0000256" key="10">
    <source>
        <dbReference type="ARBA" id="ARBA00023034"/>
    </source>
</evidence>
<reference evidence="16" key="1">
    <citation type="submission" date="2017-11" db="EMBL/GenBank/DDBJ databases">
        <title>The sensing device of the deep-sea amphipod.</title>
        <authorList>
            <person name="Kobayashi H."/>
            <person name="Nagahama T."/>
            <person name="Arai W."/>
            <person name="Sasagawa Y."/>
            <person name="Umeda M."/>
            <person name="Hayashi T."/>
            <person name="Nikaido I."/>
            <person name="Watanabe H."/>
            <person name="Oguri K."/>
            <person name="Kitazato H."/>
            <person name="Fujioka K."/>
            <person name="Kido Y."/>
            <person name="Takami H."/>
        </authorList>
    </citation>
    <scope>NUCLEOTIDE SEQUENCE</scope>
    <source>
        <tissue evidence="16">Whole body</tissue>
    </source>
</reference>
<evidence type="ECO:0000259" key="15">
    <source>
        <dbReference type="Pfam" id="PF15711"/>
    </source>
</evidence>
<dbReference type="InterPro" id="IPR052463">
    <property type="entry name" value="O-linked_mannose_GnT"/>
</dbReference>
<dbReference type="Gene3D" id="3.90.550.10">
    <property type="entry name" value="Spore Coat Polysaccharide Biosynthesis Protein SpsA, Chain A"/>
    <property type="match status" value="1"/>
</dbReference>
<dbReference type="PANTHER" id="PTHR46396">
    <property type="entry name" value="PROTEIN O-LINKED-MANNOSE BETA-1,2-N-ACETYLGLUCOSAMINYLTRANSFERASE 1"/>
    <property type="match status" value="1"/>
</dbReference>
<keyword evidence="9" id="KW-1133">Transmembrane helix</keyword>
<dbReference type="GO" id="GO:0030145">
    <property type="term" value="F:manganese ion binding"/>
    <property type="evidence" value="ECO:0007669"/>
    <property type="project" value="UniProtKB-UniRule"/>
</dbReference>
<feature type="signal peptide" evidence="14">
    <location>
        <begin position="1"/>
        <end position="20"/>
    </location>
</feature>
<comment type="catalytic activity">
    <reaction evidence="13">
        <text>N(4)-(alpha-D-Man-(1-&gt;3)-[alpha-D-Man-(1-&gt;3)-[alpha-D-Man-(1-&gt;6)]-alpha-D-Man-(1-&gt;6)]-beta-D-Man-(1-&gt;4)-beta-D-GlcNAc-(1-&gt;4)-beta-D-GlcNAc)-L-asparaginyl-[protein] (N-glucan mannose isomer 5A1,2) + UDP-N-acetyl-alpha-D-glucosamine = N(4)-{beta-D-GlcNAc-(1-&gt;2)-alpha-D-Man-(1-&gt;3)-[alpha-D-Man-(1-&gt;3)-[alpha-D-Man-(1-&gt;6)]-alpha-D-Man-(1-&gt;6)]-beta-D-Man-(1-&gt;4)-beta-D-GlcNAc-(1-&gt;4)-beta-D-GlcNAc}-L-asparaginyl-[protein] + UDP + H(+)</text>
        <dbReference type="Rhea" id="RHEA:11456"/>
        <dbReference type="Rhea" id="RHEA-COMP:14367"/>
        <dbReference type="Rhea" id="RHEA-COMP:14368"/>
        <dbReference type="ChEBI" id="CHEBI:15378"/>
        <dbReference type="ChEBI" id="CHEBI:57705"/>
        <dbReference type="ChEBI" id="CHEBI:58223"/>
        <dbReference type="ChEBI" id="CHEBI:59087"/>
        <dbReference type="ChEBI" id="CHEBI:60625"/>
        <dbReference type="EC" id="2.4.1.101"/>
    </reaction>
</comment>
<evidence type="ECO:0000256" key="14">
    <source>
        <dbReference type="SAM" id="SignalP"/>
    </source>
</evidence>
<feature type="chain" id="PRO_5025665414" description="Alpha-1,3-mannosyl-glycoprotein 2-beta-N-acetylglucosaminyltransferase" evidence="14">
    <location>
        <begin position="21"/>
        <end position="652"/>
    </location>
</feature>
<dbReference type="EC" id="2.4.1.101" evidence="13"/>
<dbReference type="GO" id="GO:0047223">
    <property type="term" value="F:beta-1,3-galactosyl-O-glycosyl-glycoprotein beta-1,3-N-acetylglucosaminyltransferase activity"/>
    <property type="evidence" value="ECO:0007669"/>
    <property type="project" value="TreeGrafter"/>
</dbReference>
<evidence type="ECO:0000256" key="7">
    <source>
        <dbReference type="ARBA" id="ARBA00022723"/>
    </source>
</evidence>
<evidence type="ECO:0000256" key="12">
    <source>
        <dbReference type="ARBA" id="ARBA00023211"/>
    </source>
</evidence>
<name>A0A6A7FUW0_9CRUS</name>
<keyword evidence="14" id="KW-0732">Signal</keyword>
<dbReference type="GO" id="GO:0000139">
    <property type="term" value="C:Golgi membrane"/>
    <property type="evidence" value="ECO:0007669"/>
    <property type="project" value="UniProtKB-SubCell"/>
</dbReference>
<evidence type="ECO:0000256" key="11">
    <source>
        <dbReference type="ARBA" id="ARBA00023136"/>
    </source>
</evidence>
<organism evidence="16">
    <name type="scientific">Hirondellea gigas</name>
    <dbReference type="NCBI Taxonomy" id="1518452"/>
    <lineage>
        <taxon>Eukaryota</taxon>
        <taxon>Metazoa</taxon>
        <taxon>Ecdysozoa</taxon>
        <taxon>Arthropoda</taxon>
        <taxon>Crustacea</taxon>
        <taxon>Multicrustacea</taxon>
        <taxon>Malacostraca</taxon>
        <taxon>Eumalacostraca</taxon>
        <taxon>Peracarida</taxon>
        <taxon>Amphipoda</taxon>
        <taxon>Amphilochidea</taxon>
        <taxon>Lysianassida</taxon>
        <taxon>Lysianassidira</taxon>
        <taxon>Lysianassoidea</taxon>
        <taxon>Lysianassidae</taxon>
        <taxon>Hirondellea</taxon>
    </lineage>
</organism>
<dbReference type="InterPro" id="IPR039477">
    <property type="entry name" value="ILEI/PANDER_dom"/>
</dbReference>
<dbReference type="InterPro" id="IPR029044">
    <property type="entry name" value="Nucleotide-diphossugar_trans"/>
</dbReference>
<keyword evidence="8 13" id="KW-0735">Signal-anchor</keyword>
<evidence type="ECO:0000256" key="1">
    <source>
        <dbReference type="ARBA" id="ARBA00004323"/>
    </source>
</evidence>
<feature type="domain" description="ILEI/PANDER" evidence="15">
    <location>
        <begin position="85"/>
        <end position="162"/>
    </location>
</feature>
<dbReference type="PANTHER" id="PTHR46396:SF2">
    <property type="entry name" value="ILEI_PANDER DOMAIN-CONTAINING PROTEIN"/>
    <property type="match status" value="1"/>
</dbReference>
<evidence type="ECO:0000256" key="8">
    <source>
        <dbReference type="ARBA" id="ARBA00022968"/>
    </source>
</evidence>
<evidence type="ECO:0000256" key="3">
    <source>
        <dbReference type="ARBA" id="ARBA00006492"/>
    </source>
</evidence>
<sequence length="652" mass="73320">MSVRCYCLIIALYATWPVVGNTSSDGGQATLLPPYKDDISHRPATVDIGVISGRRQLVVMANSKVIFNSTTGWNKTAEELSYSLRMFVFSQHTGQLLTERAFNTTNHPQSMAVHPFLESLANGRILVVGIKTDALLNLPRVTRKFLQNMGLSSYELLLYRNYMAGILSVGGKTIAEATVYDSTIMTTGLYGTPVMIQATIPLLPASSCSWLSGAWSPRRKFCSEFDGYGELCDCDCDTPAALNWTPIPLPETTLQGTPLLIIGGNRPSSLYRCIMTVLGQPGGTKSHTLVSLDGRYPEVIALLELLEIPYVIHERPANKGKDVGLRISTHYLFSLKEVFRIFPDTTNAIVLEEDLLISPDFFNYFSQTSWLLEADESLYCISAWNDLGAMHTSRDRQKLMRIETHPGYGWMLTRTFFQEVTTEWDTLHQEHDWDIWFRSPQIRRGRECVIPAVSRSFHYGITGAHVNGVLTLAHFSGHIVSAQEDVQFETQSMLQPEYEKQIYAALLDSSVVFMNSTLHPCNKAYLPKNFTDGVLIIGFEMLTAEDYSSWGRLAGCNGLWNMDSRGHHNGLFRFTFYNTTVFAIGYPFSEYSWLIPPGVHVIRTMSGKQELDEISRLVSMNRMRFRVPDLEKFAPALLLQKANPAPEFVVIT</sequence>
<comment type="function">
    <text evidence="13">Initiates complex N-linked carbohydrate formation. Essential for the conversion of high-mannose to hybrid and complex N-glycans.</text>
</comment>
<evidence type="ECO:0000313" key="16">
    <source>
        <dbReference type="EMBL" id="LAC22381.1"/>
    </source>
</evidence>
<keyword evidence="4 13" id="KW-0328">Glycosyltransferase</keyword>
<dbReference type="Pfam" id="PF03071">
    <property type="entry name" value="GNT-I"/>
    <property type="match status" value="1"/>
</dbReference>
<dbReference type="SUPFAM" id="SSF53448">
    <property type="entry name" value="Nucleotide-diphospho-sugar transferases"/>
    <property type="match status" value="1"/>
</dbReference>
<evidence type="ECO:0000256" key="4">
    <source>
        <dbReference type="ARBA" id="ARBA00022676"/>
    </source>
</evidence>
<dbReference type="AlphaFoldDB" id="A0A6A7FUW0"/>
<comment type="similarity">
    <text evidence="3 13">Belongs to the glycosyltransferase 13 family.</text>
</comment>
<evidence type="ECO:0000256" key="6">
    <source>
        <dbReference type="ARBA" id="ARBA00022692"/>
    </source>
</evidence>
<dbReference type="Pfam" id="PF15711">
    <property type="entry name" value="ILEI"/>
    <property type="match status" value="1"/>
</dbReference>
<dbReference type="GO" id="GO:0016266">
    <property type="term" value="P:protein O-linked glycosylation via N-acetyl-galactosamine"/>
    <property type="evidence" value="ECO:0007669"/>
    <property type="project" value="TreeGrafter"/>
</dbReference>
<evidence type="ECO:0000256" key="5">
    <source>
        <dbReference type="ARBA" id="ARBA00022679"/>
    </source>
</evidence>
<evidence type="ECO:0000256" key="9">
    <source>
        <dbReference type="ARBA" id="ARBA00022989"/>
    </source>
</evidence>
<keyword evidence="5 16" id="KW-0808">Transferase</keyword>
<dbReference type="EMBL" id="IACT01003130">
    <property type="protein sequence ID" value="LAC22381.1"/>
    <property type="molecule type" value="mRNA"/>
</dbReference>
<proteinExistence type="evidence at transcript level"/>
<comment type="subcellular location">
    <subcellularLocation>
        <location evidence="1 13">Golgi apparatus membrane</location>
        <topology evidence="1 13">Single-pass type II membrane protein</topology>
    </subcellularLocation>
</comment>
<dbReference type="GO" id="GO:0003827">
    <property type="term" value="F:alpha-1,3-mannosylglycoprotein 2-beta-N-acetylglucosaminyltransferase activity"/>
    <property type="evidence" value="ECO:0007669"/>
    <property type="project" value="UniProtKB-UniRule"/>
</dbReference>
<protein>
    <recommendedName>
        <fullName evidence="13">Alpha-1,3-mannosyl-glycoprotein 2-beta-N-acetylglucosaminyltransferase</fullName>
        <shortName evidence="13">GNT-I</shortName>
        <shortName evidence="13">GlcNAc-T I</shortName>
        <ecNumber evidence="13">2.4.1.101</ecNumber>
    </recommendedName>
    <alternativeName>
        <fullName evidence="13">N-glycosyl-oligosaccharide-glycoprotein N-acetylglucosaminyltransferase I</fullName>
    </alternativeName>
</protein>
<keyword evidence="10 13" id="KW-0333">Golgi apparatus</keyword>
<dbReference type="FunFam" id="3.90.550.10:FF:000252">
    <property type="entry name" value="Protein O-linked-mannose beta-1,2-N-acetylglucosaminyltransferase 1"/>
    <property type="match status" value="1"/>
</dbReference>
<keyword evidence="6" id="KW-0812">Transmembrane</keyword>
<comment type="cofactor">
    <cofactor evidence="13">
        <name>Mn(2+)</name>
        <dbReference type="ChEBI" id="CHEBI:29035"/>
    </cofactor>
    <text evidence="13">The cofactor is mostly bound to the substrate.</text>
</comment>
<keyword evidence="7 13" id="KW-0479">Metal-binding</keyword>
<keyword evidence="12 13" id="KW-0464">Manganese</keyword>
<accession>A0A6A7FUW0</accession>
<comment type="pathway">
    <text evidence="2 13">Protein modification; protein glycosylation.</text>
</comment>
<evidence type="ECO:0000256" key="2">
    <source>
        <dbReference type="ARBA" id="ARBA00004922"/>
    </source>
</evidence>
<dbReference type="UniPathway" id="UPA00378"/>
<evidence type="ECO:0000256" key="13">
    <source>
        <dbReference type="RuleBase" id="RU368119"/>
    </source>
</evidence>
<dbReference type="InterPro" id="IPR004139">
    <property type="entry name" value="Glyco_trans_13"/>
</dbReference>